<name>A0A4Y3VDB8_9ACTN</name>
<keyword evidence="1" id="KW-1133">Transmembrane helix</keyword>
<dbReference type="RefSeq" id="WP_141307191.1">
    <property type="nucleotide sequence ID" value="NZ_BJND01000005.1"/>
</dbReference>
<evidence type="ECO:0000256" key="1">
    <source>
        <dbReference type="SAM" id="Phobius"/>
    </source>
</evidence>
<reference evidence="2 3" key="1">
    <citation type="submission" date="2019-06" db="EMBL/GenBank/DDBJ databases">
        <title>Whole genome shotgun sequence of Streptomyces spinoverrucosus NBRC 14228.</title>
        <authorList>
            <person name="Hosoyama A."/>
            <person name="Uohara A."/>
            <person name="Ohji S."/>
            <person name="Ichikawa N."/>
        </authorList>
    </citation>
    <scope>NUCLEOTIDE SEQUENCE [LARGE SCALE GENOMIC DNA]</scope>
    <source>
        <strain evidence="2 3">NBRC 14228</strain>
    </source>
</reference>
<proteinExistence type="predicted"/>
<accession>A0A4Y3VDB8</accession>
<protein>
    <submittedName>
        <fullName evidence="2">Uncharacterized protein</fullName>
    </submittedName>
</protein>
<dbReference type="EMBL" id="BJND01000005">
    <property type="protein sequence ID" value="GEC02976.1"/>
    <property type="molecule type" value="Genomic_DNA"/>
</dbReference>
<feature type="transmembrane region" description="Helical" evidence="1">
    <location>
        <begin position="6"/>
        <end position="39"/>
    </location>
</feature>
<dbReference type="Proteomes" id="UP000317881">
    <property type="component" value="Unassembled WGS sequence"/>
</dbReference>
<keyword evidence="1" id="KW-0812">Transmembrane</keyword>
<organism evidence="2 3">
    <name type="scientific">Streptomyces spinoverrucosus</name>
    <dbReference type="NCBI Taxonomy" id="284043"/>
    <lineage>
        <taxon>Bacteria</taxon>
        <taxon>Bacillati</taxon>
        <taxon>Actinomycetota</taxon>
        <taxon>Actinomycetes</taxon>
        <taxon>Kitasatosporales</taxon>
        <taxon>Streptomycetaceae</taxon>
        <taxon>Streptomyces</taxon>
    </lineage>
</organism>
<evidence type="ECO:0000313" key="3">
    <source>
        <dbReference type="Proteomes" id="UP000317881"/>
    </source>
</evidence>
<sequence>MTPTQIFTIAALGGLCSTIGLALVALLGAALYAAIGHALERQQQWRERRRDLRTCRAINALPTTERSNPTR</sequence>
<evidence type="ECO:0000313" key="2">
    <source>
        <dbReference type="EMBL" id="GEC02976.1"/>
    </source>
</evidence>
<dbReference type="AlphaFoldDB" id="A0A4Y3VDB8"/>
<keyword evidence="3" id="KW-1185">Reference proteome</keyword>
<comment type="caution">
    <text evidence="2">The sequence shown here is derived from an EMBL/GenBank/DDBJ whole genome shotgun (WGS) entry which is preliminary data.</text>
</comment>
<keyword evidence="1" id="KW-0472">Membrane</keyword>
<gene>
    <name evidence="2" type="ORF">SSP24_06310</name>
</gene>